<gene>
    <name evidence="5" type="ORF">FM119_03490</name>
</gene>
<dbReference type="InterPro" id="IPR019888">
    <property type="entry name" value="Tscrpt_reg_AsnC-like"/>
</dbReference>
<accession>A0A1R4ITW2</accession>
<dbReference type="PANTHER" id="PTHR30154:SF34">
    <property type="entry name" value="TRANSCRIPTIONAL REGULATOR AZLB"/>
    <property type="match status" value="1"/>
</dbReference>
<name>A0A1R4ITW2_9MICO</name>
<reference evidence="6" key="1">
    <citation type="submission" date="2017-02" db="EMBL/GenBank/DDBJ databases">
        <authorList>
            <person name="Dridi B."/>
        </authorList>
    </citation>
    <scope>NUCLEOTIDE SEQUENCE [LARGE SCALE GENOMIC DNA]</scope>
    <source>
        <strain evidence="6">EB411</strain>
    </source>
</reference>
<dbReference type="GO" id="GO:0043200">
    <property type="term" value="P:response to amino acid"/>
    <property type="evidence" value="ECO:0007669"/>
    <property type="project" value="TreeGrafter"/>
</dbReference>
<dbReference type="PROSITE" id="PS50956">
    <property type="entry name" value="HTH_ASNC_2"/>
    <property type="match status" value="1"/>
</dbReference>
<keyword evidence="2" id="KW-0238">DNA-binding</keyword>
<dbReference type="SUPFAM" id="SSF46785">
    <property type="entry name" value="Winged helix' DNA-binding domain"/>
    <property type="match status" value="1"/>
</dbReference>
<dbReference type="Gene3D" id="3.30.70.920">
    <property type="match status" value="1"/>
</dbReference>
<dbReference type="InterPro" id="IPR000485">
    <property type="entry name" value="AsnC-type_HTH_dom"/>
</dbReference>
<feature type="domain" description="HTH asnC-type" evidence="4">
    <location>
        <begin position="4"/>
        <end position="65"/>
    </location>
</feature>
<dbReference type="PANTHER" id="PTHR30154">
    <property type="entry name" value="LEUCINE-RESPONSIVE REGULATORY PROTEIN"/>
    <property type="match status" value="1"/>
</dbReference>
<evidence type="ECO:0000256" key="2">
    <source>
        <dbReference type="ARBA" id="ARBA00023125"/>
    </source>
</evidence>
<dbReference type="RefSeq" id="WP_087136299.1">
    <property type="nucleotide sequence ID" value="NZ_FUKR01000022.1"/>
</dbReference>
<dbReference type="AlphaFoldDB" id="A0A1R4ITW2"/>
<dbReference type="GO" id="GO:0043565">
    <property type="term" value="F:sequence-specific DNA binding"/>
    <property type="evidence" value="ECO:0007669"/>
    <property type="project" value="InterPro"/>
</dbReference>
<evidence type="ECO:0000256" key="1">
    <source>
        <dbReference type="ARBA" id="ARBA00023015"/>
    </source>
</evidence>
<dbReference type="SMART" id="SM00344">
    <property type="entry name" value="HTH_ASNC"/>
    <property type="match status" value="1"/>
</dbReference>
<dbReference type="OrthoDB" id="9809462at2"/>
<keyword evidence="1" id="KW-0805">Transcription regulation</keyword>
<dbReference type="InterPro" id="IPR036390">
    <property type="entry name" value="WH_DNA-bd_sf"/>
</dbReference>
<dbReference type="Proteomes" id="UP000196778">
    <property type="component" value="Unassembled WGS sequence"/>
</dbReference>
<dbReference type="PRINTS" id="PR00033">
    <property type="entry name" value="HTHASNC"/>
</dbReference>
<evidence type="ECO:0000259" key="4">
    <source>
        <dbReference type="PROSITE" id="PS50956"/>
    </source>
</evidence>
<dbReference type="InterPro" id="IPR011008">
    <property type="entry name" value="Dimeric_a/b-barrel"/>
</dbReference>
<evidence type="ECO:0000313" key="6">
    <source>
        <dbReference type="Proteomes" id="UP000196778"/>
    </source>
</evidence>
<dbReference type="GO" id="GO:0005829">
    <property type="term" value="C:cytosol"/>
    <property type="evidence" value="ECO:0007669"/>
    <property type="project" value="TreeGrafter"/>
</dbReference>
<dbReference type="Pfam" id="PF01037">
    <property type="entry name" value="AsnC_trans_reg"/>
    <property type="match status" value="1"/>
</dbReference>
<dbReference type="Pfam" id="PF13412">
    <property type="entry name" value="HTH_24"/>
    <property type="match status" value="1"/>
</dbReference>
<evidence type="ECO:0000256" key="3">
    <source>
        <dbReference type="ARBA" id="ARBA00023163"/>
    </source>
</evidence>
<protein>
    <submittedName>
        <fullName evidence="5">Transcriptional regulator, AsnC family</fullName>
    </submittedName>
</protein>
<dbReference type="EMBL" id="FUKR01000022">
    <property type="protein sequence ID" value="SJN23119.1"/>
    <property type="molecule type" value="Genomic_DNA"/>
</dbReference>
<dbReference type="SUPFAM" id="SSF54909">
    <property type="entry name" value="Dimeric alpha+beta barrel"/>
    <property type="match status" value="1"/>
</dbReference>
<dbReference type="InterPro" id="IPR019887">
    <property type="entry name" value="Tscrpt_reg_AsnC/Lrp_C"/>
</dbReference>
<organism evidence="5 6">
    <name type="scientific">Mycetocola reblochoni REB411</name>
    <dbReference type="NCBI Taxonomy" id="1255698"/>
    <lineage>
        <taxon>Bacteria</taxon>
        <taxon>Bacillati</taxon>
        <taxon>Actinomycetota</taxon>
        <taxon>Actinomycetes</taxon>
        <taxon>Micrococcales</taxon>
        <taxon>Microbacteriaceae</taxon>
        <taxon>Mycetocola</taxon>
    </lineage>
</organism>
<evidence type="ECO:0000313" key="5">
    <source>
        <dbReference type="EMBL" id="SJN23119.1"/>
    </source>
</evidence>
<keyword evidence="6" id="KW-1185">Reference proteome</keyword>
<dbReference type="Gene3D" id="1.10.10.10">
    <property type="entry name" value="Winged helix-like DNA-binding domain superfamily/Winged helix DNA-binding domain"/>
    <property type="match status" value="1"/>
</dbReference>
<proteinExistence type="predicted"/>
<dbReference type="InterPro" id="IPR036388">
    <property type="entry name" value="WH-like_DNA-bd_sf"/>
</dbReference>
<keyword evidence="3" id="KW-0804">Transcription</keyword>
<sequence>MSTLDDTDRRILRFLDDDPRATVQLIAQSLGIARGTVHSRLERFASGTVFLAHSTRVTPEKLGLPFRAIVRAEVDQEEFESTVADLTEIPEIVECLAVAGSSDLHLDIVAKDADDVYLITQRVMLCRGIRRTETAIVLRKLITRRQHQLL</sequence>